<evidence type="ECO:0000313" key="2">
    <source>
        <dbReference type="EMBL" id="MBX24893.1"/>
    </source>
</evidence>
<keyword evidence="1" id="KW-1133">Transmembrane helix</keyword>
<keyword evidence="2" id="KW-0808">Transferase</keyword>
<dbReference type="GO" id="GO:0006114">
    <property type="term" value="P:glycerol biosynthetic process"/>
    <property type="evidence" value="ECO:0007669"/>
    <property type="project" value="TreeGrafter"/>
</dbReference>
<dbReference type="InterPro" id="IPR036412">
    <property type="entry name" value="HAD-like_sf"/>
</dbReference>
<proteinExistence type="predicted"/>
<dbReference type="PANTHER" id="PTHR18901">
    <property type="entry name" value="2-DEOXYGLUCOSE-6-PHOSPHATE PHOSPHATASE 2"/>
    <property type="match status" value="1"/>
</dbReference>
<dbReference type="SUPFAM" id="SSF56784">
    <property type="entry name" value="HAD-like"/>
    <property type="match status" value="1"/>
</dbReference>
<keyword evidence="1" id="KW-0812">Transmembrane</keyword>
<protein>
    <submittedName>
        <fullName evidence="2">Bifunctional riboflavin kinase/FMN phosphatase isoform X2</fullName>
    </submittedName>
</protein>
<dbReference type="Gene3D" id="3.40.50.1000">
    <property type="entry name" value="HAD superfamily/HAD-like"/>
    <property type="match status" value="1"/>
</dbReference>
<keyword evidence="1" id="KW-0472">Membrane</keyword>
<accession>A0A2P2M3V0</accession>
<feature type="transmembrane region" description="Helical" evidence="1">
    <location>
        <begin position="6"/>
        <end position="27"/>
    </location>
</feature>
<dbReference type="CDD" id="cd07505">
    <property type="entry name" value="HAD_BPGM-like"/>
    <property type="match status" value="1"/>
</dbReference>
<organism evidence="2">
    <name type="scientific">Rhizophora mucronata</name>
    <name type="common">Asiatic mangrove</name>
    <dbReference type="NCBI Taxonomy" id="61149"/>
    <lineage>
        <taxon>Eukaryota</taxon>
        <taxon>Viridiplantae</taxon>
        <taxon>Streptophyta</taxon>
        <taxon>Embryophyta</taxon>
        <taxon>Tracheophyta</taxon>
        <taxon>Spermatophyta</taxon>
        <taxon>Magnoliopsida</taxon>
        <taxon>eudicotyledons</taxon>
        <taxon>Gunneridae</taxon>
        <taxon>Pentapetalae</taxon>
        <taxon>rosids</taxon>
        <taxon>fabids</taxon>
        <taxon>Malpighiales</taxon>
        <taxon>Rhizophoraceae</taxon>
        <taxon>Rhizophora</taxon>
    </lineage>
</organism>
<dbReference type="PANTHER" id="PTHR18901:SF44">
    <property type="entry name" value="OS01G0757900 PROTEIN"/>
    <property type="match status" value="1"/>
</dbReference>
<reference evidence="2" key="1">
    <citation type="submission" date="2018-02" db="EMBL/GenBank/DDBJ databases">
        <title>Rhizophora mucronata_Transcriptome.</title>
        <authorList>
            <person name="Meera S.P."/>
            <person name="Sreeshan A."/>
            <person name="Augustine A."/>
        </authorList>
    </citation>
    <scope>NUCLEOTIDE SEQUENCE</scope>
    <source>
        <tissue evidence="2">Leaf</tissue>
    </source>
</reference>
<evidence type="ECO:0000256" key="1">
    <source>
        <dbReference type="SAM" id="Phobius"/>
    </source>
</evidence>
<dbReference type="GO" id="GO:0043136">
    <property type="term" value="F:sn-glycerol 3-phosphatase activity"/>
    <property type="evidence" value="ECO:0007669"/>
    <property type="project" value="TreeGrafter"/>
</dbReference>
<sequence length="113" mass="13318">MASLWKFILLIMESWFYLHAFSFYLYFSFRWAMYIYNQNFLLNNFRWCNIKLCPGANRLIKHLSLHNVPMALASNSQRTSIESKISYHQGWKKSFSAIIAGDEVVAPKPSPEM</sequence>
<name>A0A2P2M3V0_RHIMU</name>
<dbReference type="GO" id="GO:0016301">
    <property type="term" value="F:kinase activity"/>
    <property type="evidence" value="ECO:0007669"/>
    <property type="project" value="UniProtKB-KW"/>
</dbReference>
<dbReference type="AlphaFoldDB" id="A0A2P2M3V0"/>
<dbReference type="EMBL" id="GGEC01044400">
    <property type="protein sequence ID" value="MBX24884.1"/>
    <property type="molecule type" value="Transcribed_RNA"/>
</dbReference>
<dbReference type="Pfam" id="PF00702">
    <property type="entry name" value="Hydrolase"/>
    <property type="match status" value="1"/>
</dbReference>
<dbReference type="InterPro" id="IPR023214">
    <property type="entry name" value="HAD_sf"/>
</dbReference>
<dbReference type="EMBL" id="GGEC01044409">
    <property type="protein sequence ID" value="MBX24893.1"/>
    <property type="molecule type" value="Transcribed_RNA"/>
</dbReference>
<keyword evidence="2" id="KW-0418">Kinase</keyword>